<dbReference type="RefSeq" id="XP_004353615.1">
    <property type="nucleotide sequence ID" value="XM_004353563.1"/>
</dbReference>
<dbReference type="Proteomes" id="UP000011083">
    <property type="component" value="Unassembled WGS sequence"/>
</dbReference>
<name>L8HFT0_ACACF</name>
<evidence type="ECO:0000313" key="1">
    <source>
        <dbReference type="EMBL" id="ELR24087.1"/>
    </source>
</evidence>
<dbReference type="KEGG" id="acan:ACA1_152660"/>
<accession>L8HFT0</accession>
<proteinExistence type="predicted"/>
<dbReference type="VEuPathDB" id="AmoebaDB:ACA1_152660"/>
<dbReference type="AlphaFoldDB" id="L8HFT0"/>
<sequence length="133" mass="15978">MPMIMTKDHLYQKYSDALNAQYFTHAKLLSLTHFHKMFKGEHRHIKFPWFCVLRQCNICASTNDTLTNWTMSTREQAQLKQWKLDHLKLVEVEQKAYHLHQQEAVADPSATFQENKNKYMLAYCHWLVFNKVF</sequence>
<keyword evidence="2" id="KW-1185">Reference proteome</keyword>
<evidence type="ECO:0000313" key="2">
    <source>
        <dbReference type="Proteomes" id="UP000011083"/>
    </source>
</evidence>
<dbReference type="GeneID" id="14925089"/>
<reference evidence="1 2" key="1">
    <citation type="journal article" date="2013" name="Genome Biol.">
        <title>Genome of Acanthamoeba castellanii highlights extensive lateral gene transfer and early evolution of tyrosine kinase signaling.</title>
        <authorList>
            <person name="Clarke M."/>
            <person name="Lohan A.J."/>
            <person name="Liu B."/>
            <person name="Lagkouvardos I."/>
            <person name="Roy S."/>
            <person name="Zafar N."/>
            <person name="Bertelli C."/>
            <person name="Schilde C."/>
            <person name="Kianianmomeni A."/>
            <person name="Burglin T.R."/>
            <person name="Frech C."/>
            <person name="Turcotte B."/>
            <person name="Kopec K.O."/>
            <person name="Synnott J.M."/>
            <person name="Choo C."/>
            <person name="Paponov I."/>
            <person name="Finkler A."/>
            <person name="Soon Heng Tan C."/>
            <person name="Hutchins A.P."/>
            <person name="Weinmeier T."/>
            <person name="Rattei T."/>
            <person name="Chu J.S."/>
            <person name="Gimenez G."/>
            <person name="Irimia M."/>
            <person name="Rigden D.J."/>
            <person name="Fitzpatrick D.A."/>
            <person name="Lorenzo-Morales J."/>
            <person name="Bateman A."/>
            <person name="Chiu C.H."/>
            <person name="Tang P."/>
            <person name="Hegemann P."/>
            <person name="Fromm H."/>
            <person name="Raoult D."/>
            <person name="Greub G."/>
            <person name="Miranda-Saavedra D."/>
            <person name="Chen N."/>
            <person name="Nash P."/>
            <person name="Ginger M.L."/>
            <person name="Horn M."/>
            <person name="Schaap P."/>
            <person name="Caler L."/>
            <person name="Loftus B."/>
        </authorList>
    </citation>
    <scope>NUCLEOTIDE SEQUENCE [LARGE SCALE GENOMIC DNA]</scope>
    <source>
        <strain evidence="1 2">Neff</strain>
    </source>
</reference>
<protein>
    <submittedName>
        <fullName evidence="1">Uncharacterized protein</fullName>
    </submittedName>
</protein>
<gene>
    <name evidence="1" type="ORF">ACA1_152660</name>
</gene>
<dbReference type="EMBL" id="KB007837">
    <property type="protein sequence ID" value="ELR24087.1"/>
    <property type="molecule type" value="Genomic_DNA"/>
</dbReference>
<dbReference type="OrthoDB" id="6149934at2759"/>
<organism evidence="1 2">
    <name type="scientific">Acanthamoeba castellanii (strain ATCC 30010 / Neff)</name>
    <dbReference type="NCBI Taxonomy" id="1257118"/>
    <lineage>
        <taxon>Eukaryota</taxon>
        <taxon>Amoebozoa</taxon>
        <taxon>Discosea</taxon>
        <taxon>Longamoebia</taxon>
        <taxon>Centramoebida</taxon>
        <taxon>Acanthamoebidae</taxon>
        <taxon>Acanthamoeba</taxon>
    </lineage>
</organism>